<accession>I0ICX9</accession>
<gene>
    <name evidence="3" type="ordered locus">PSMK_09580</name>
</gene>
<dbReference type="GO" id="GO:0006508">
    <property type="term" value="P:proteolysis"/>
    <property type="evidence" value="ECO:0007669"/>
    <property type="project" value="InterPro"/>
</dbReference>
<keyword evidence="1" id="KW-1133">Transmembrane helix</keyword>
<dbReference type="HOGENOM" id="CLU_1026193_0_0_0"/>
<evidence type="ECO:0000259" key="2">
    <source>
        <dbReference type="PROSITE" id="PS50990"/>
    </source>
</evidence>
<name>I0ICX9_PHYMF</name>
<dbReference type="AlphaFoldDB" id="I0ICX9"/>
<dbReference type="Proteomes" id="UP000007881">
    <property type="component" value="Chromosome"/>
</dbReference>
<reference evidence="3 4" key="1">
    <citation type="submission" date="2012-02" db="EMBL/GenBank/DDBJ databases">
        <title>Complete genome sequence of Phycisphaera mikurensis NBRC 102666.</title>
        <authorList>
            <person name="Ankai A."/>
            <person name="Hosoyama A."/>
            <person name="Terui Y."/>
            <person name="Sekine M."/>
            <person name="Fukai R."/>
            <person name="Kato Y."/>
            <person name="Nakamura S."/>
            <person name="Yamada-Narita S."/>
            <person name="Kawakoshi A."/>
            <person name="Fukunaga Y."/>
            <person name="Yamazaki S."/>
            <person name="Fujita N."/>
        </authorList>
    </citation>
    <scope>NUCLEOTIDE SEQUENCE [LARGE SCALE GENOMIC DNA]</scope>
    <source>
        <strain evidence="4">NBRC 102666 / KCTC 22515 / FYK2301M01</strain>
    </source>
</reference>
<dbReference type="GO" id="GO:0005524">
    <property type="term" value="F:ATP binding"/>
    <property type="evidence" value="ECO:0007669"/>
    <property type="project" value="InterPro"/>
</dbReference>
<dbReference type="PROSITE" id="PS50990">
    <property type="entry name" value="PEPTIDASE_C39"/>
    <property type="match status" value="1"/>
</dbReference>
<dbReference type="KEGG" id="phm:PSMK_09580"/>
<keyword evidence="4" id="KW-1185">Reference proteome</keyword>
<evidence type="ECO:0000313" key="3">
    <source>
        <dbReference type="EMBL" id="BAM03117.1"/>
    </source>
</evidence>
<dbReference type="eggNOG" id="COG3271">
    <property type="taxonomic scope" value="Bacteria"/>
</dbReference>
<dbReference type="GO" id="GO:0008233">
    <property type="term" value="F:peptidase activity"/>
    <property type="evidence" value="ECO:0007669"/>
    <property type="project" value="InterPro"/>
</dbReference>
<feature type="transmembrane region" description="Helical" evidence="1">
    <location>
        <begin position="62"/>
        <end position="84"/>
    </location>
</feature>
<keyword evidence="1" id="KW-0812">Transmembrane</keyword>
<dbReference type="Pfam" id="PF03412">
    <property type="entry name" value="Peptidase_C39"/>
    <property type="match status" value="1"/>
</dbReference>
<dbReference type="RefSeq" id="WP_014436336.1">
    <property type="nucleotide sequence ID" value="NC_017080.1"/>
</dbReference>
<feature type="domain" description="Peptidase C39" evidence="2">
    <location>
        <begin position="139"/>
        <end position="267"/>
    </location>
</feature>
<feature type="transmembrane region" description="Helical" evidence="1">
    <location>
        <begin position="6"/>
        <end position="21"/>
    </location>
</feature>
<evidence type="ECO:0000313" key="4">
    <source>
        <dbReference type="Proteomes" id="UP000007881"/>
    </source>
</evidence>
<sequence length="271" mass="29346">MDDFCWFGIAVMVSVAGWMLGRRAGSAGDRTARLAAILGVVLLIAWTWLLRHPAVGVRLVPVSLLARVEGTGSVPMFALILGVCWERARVARQRAVVGWAVALGIVYLANGGGWLLQQTPDAVMGRSTRATGSEALVMQSQDFSCVPAACATLLRRWGEPASEANMARLTRTRAGSGSTMLRALEGLSERLAGADLRPVLLQVDYADLVRLPMPLITPLQNEASRRHMVAIDRRVAAGYVLLDPIDGVYWIGDDQLASSFIGQVIVLEERR</sequence>
<dbReference type="EMBL" id="AP012338">
    <property type="protein sequence ID" value="BAM03117.1"/>
    <property type="molecule type" value="Genomic_DNA"/>
</dbReference>
<proteinExistence type="predicted"/>
<protein>
    <recommendedName>
        <fullName evidence="2">Peptidase C39 domain-containing protein</fullName>
    </recommendedName>
</protein>
<feature type="transmembrane region" description="Helical" evidence="1">
    <location>
        <begin position="33"/>
        <end position="50"/>
    </location>
</feature>
<dbReference type="STRING" id="1142394.PSMK_09580"/>
<keyword evidence="1" id="KW-0472">Membrane</keyword>
<organism evidence="3 4">
    <name type="scientific">Phycisphaera mikurensis (strain NBRC 102666 / KCTC 22515 / FYK2301M01)</name>
    <dbReference type="NCBI Taxonomy" id="1142394"/>
    <lineage>
        <taxon>Bacteria</taxon>
        <taxon>Pseudomonadati</taxon>
        <taxon>Planctomycetota</taxon>
        <taxon>Phycisphaerae</taxon>
        <taxon>Phycisphaerales</taxon>
        <taxon>Phycisphaeraceae</taxon>
        <taxon>Phycisphaera</taxon>
    </lineage>
</organism>
<evidence type="ECO:0000256" key="1">
    <source>
        <dbReference type="SAM" id="Phobius"/>
    </source>
</evidence>
<dbReference type="Gene3D" id="3.90.70.10">
    <property type="entry name" value="Cysteine proteinases"/>
    <property type="match status" value="1"/>
</dbReference>
<dbReference type="InterPro" id="IPR005074">
    <property type="entry name" value="Peptidase_C39"/>
</dbReference>
<dbReference type="GO" id="GO:0016020">
    <property type="term" value="C:membrane"/>
    <property type="evidence" value="ECO:0007669"/>
    <property type="project" value="InterPro"/>
</dbReference>
<feature type="transmembrane region" description="Helical" evidence="1">
    <location>
        <begin position="96"/>
        <end position="116"/>
    </location>
</feature>